<dbReference type="InterPro" id="IPR005823">
    <property type="entry name" value="Ribosomal_uL13_bac-type"/>
</dbReference>
<comment type="similarity">
    <text evidence="1 4">Belongs to the universal ribosomal protein uL13 family.</text>
</comment>
<sequence length="139" mass="16089">MNHTYISRSNYTKKKWYIIDANQKSLGRLATLISIILQGKHKIDYEPSNDLGDYLIVINAKNIIIDSWTTGHMKFHAFCPGRPGSSLKKIFERVPQKVLESALKNMLPNGKRSIIQRRLKIYDDSNHPHQAQKPILLEY</sequence>
<protein>
    <recommendedName>
        <fullName evidence="4">Large ribosomal subunit protein uL13c</fullName>
    </recommendedName>
</protein>
<evidence type="ECO:0000256" key="4">
    <source>
        <dbReference type="HAMAP-Rule" id="MF_01366"/>
    </source>
</evidence>
<dbReference type="PANTHER" id="PTHR11545:SF41">
    <property type="entry name" value="50S RIBOSOMAL PROTEIN L13, CHLOROPLASTIC"/>
    <property type="match status" value="1"/>
</dbReference>
<name>A0A023HAB1_9STRA</name>
<dbReference type="EMBL" id="KC509521">
    <property type="protein sequence ID" value="AGH28516.1"/>
    <property type="molecule type" value="Genomic_DNA"/>
</dbReference>
<dbReference type="GeneID" id="19739920"/>
<dbReference type="GO" id="GO:0003729">
    <property type="term" value="F:mRNA binding"/>
    <property type="evidence" value="ECO:0007669"/>
    <property type="project" value="TreeGrafter"/>
</dbReference>
<dbReference type="NCBIfam" id="TIGR01066">
    <property type="entry name" value="rplM_bact"/>
    <property type="match status" value="1"/>
</dbReference>
<dbReference type="GO" id="GO:0009507">
    <property type="term" value="C:chloroplast"/>
    <property type="evidence" value="ECO:0007669"/>
    <property type="project" value="UniProtKB-SubCell"/>
</dbReference>
<evidence type="ECO:0000256" key="1">
    <source>
        <dbReference type="ARBA" id="ARBA00006227"/>
    </source>
</evidence>
<keyword evidence="3 4" id="KW-0687">Ribonucleoprotein</keyword>
<dbReference type="GO" id="GO:0006412">
    <property type="term" value="P:translation"/>
    <property type="evidence" value="ECO:0007669"/>
    <property type="project" value="UniProtKB-UniRule"/>
</dbReference>
<dbReference type="PIRSF" id="PIRSF002181">
    <property type="entry name" value="Ribosomal_L13"/>
    <property type="match status" value="1"/>
</dbReference>
<dbReference type="AlphaFoldDB" id="A0A023HAB1"/>
<evidence type="ECO:0000313" key="5">
    <source>
        <dbReference type="EMBL" id="AGH28516.1"/>
    </source>
</evidence>
<dbReference type="GO" id="GO:0003735">
    <property type="term" value="F:structural constituent of ribosome"/>
    <property type="evidence" value="ECO:0007669"/>
    <property type="project" value="InterPro"/>
</dbReference>
<dbReference type="GO" id="GO:0017148">
    <property type="term" value="P:negative regulation of translation"/>
    <property type="evidence" value="ECO:0007669"/>
    <property type="project" value="TreeGrafter"/>
</dbReference>
<dbReference type="InterPro" id="IPR005822">
    <property type="entry name" value="Ribosomal_uL13"/>
</dbReference>
<keyword evidence="2 4" id="KW-0689">Ribosomal protein</keyword>
<dbReference type="SUPFAM" id="SSF52161">
    <property type="entry name" value="Ribosomal protein L13"/>
    <property type="match status" value="1"/>
</dbReference>
<proteinExistence type="inferred from homology"/>
<organism evidence="5">
    <name type="scientific">Coscinodiscus radiatus</name>
    <dbReference type="NCBI Taxonomy" id="33642"/>
    <lineage>
        <taxon>Eukaryota</taxon>
        <taxon>Sar</taxon>
        <taxon>Stramenopiles</taxon>
        <taxon>Ochrophyta</taxon>
        <taxon>Bacillariophyta</taxon>
        <taxon>Coscinodiscophyceae</taxon>
        <taxon>Coscinodiscophycidae</taxon>
        <taxon>Coscinodiscales</taxon>
        <taxon>Coscinodiscaceae</taxon>
        <taxon>Coscinodiscus</taxon>
    </lineage>
</organism>
<dbReference type="Pfam" id="PF00572">
    <property type="entry name" value="Ribosomal_L13"/>
    <property type="match status" value="1"/>
</dbReference>
<keyword evidence="5" id="KW-0934">Plastid</keyword>
<reference evidence="5" key="1">
    <citation type="journal article" date="2014" name="Genome Biol. Evol.">
        <title>Serial gene losses and foreign DNA underlie size and sequence variation in the plastid genomes of diatoms.</title>
        <authorList>
            <person name="Ruck E.C."/>
            <person name="Nakov T."/>
            <person name="Jansen R.K."/>
            <person name="Theriot E.C."/>
            <person name="Alverson A.J."/>
        </authorList>
    </citation>
    <scope>NUCLEOTIDE SEQUENCE</scope>
    <source>
        <strain evidence="5">Ccmp310</strain>
    </source>
</reference>
<dbReference type="CDD" id="cd00392">
    <property type="entry name" value="Ribosomal_L13"/>
    <property type="match status" value="1"/>
</dbReference>
<dbReference type="InterPro" id="IPR036899">
    <property type="entry name" value="Ribosomal_uL13_sf"/>
</dbReference>
<dbReference type="Gene3D" id="3.90.1180.10">
    <property type="entry name" value="Ribosomal protein L13"/>
    <property type="match status" value="1"/>
</dbReference>
<dbReference type="HAMAP" id="MF_01366">
    <property type="entry name" value="Ribosomal_uL13"/>
    <property type="match status" value="1"/>
</dbReference>
<keyword evidence="5" id="KW-0150">Chloroplast</keyword>
<geneLocation type="chloroplast" evidence="5"/>
<dbReference type="PANTHER" id="PTHR11545">
    <property type="entry name" value="RIBOSOMAL PROTEIN L13"/>
    <property type="match status" value="1"/>
</dbReference>
<dbReference type="GO" id="GO:0005762">
    <property type="term" value="C:mitochondrial large ribosomal subunit"/>
    <property type="evidence" value="ECO:0007669"/>
    <property type="project" value="TreeGrafter"/>
</dbReference>
<evidence type="ECO:0000256" key="3">
    <source>
        <dbReference type="ARBA" id="ARBA00023274"/>
    </source>
</evidence>
<gene>
    <name evidence="4 5" type="primary">rpl13</name>
</gene>
<evidence type="ECO:0000256" key="2">
    <source>
        <dbReference type="ARBA" id="ARBA00022980"/>
    </source>
</evidence>
<accession>A0A023HAB1</accession>
<comment type="subcellular location">
    <subcellularLocation>
        <location evidence="4">Plastid</location>
        <location evidence="4">Chloroplast</location>
    </subcellularLocation>
</comment>
<comment type="subunit">
    <text evidence="4">Part of the 50S ribosomal subunit.</text>
</comment>
<dbReference type="RefSeq" id="YP_009028972.1">
    <property type="nucleotide sequence ID" value="NC_024081.1"/>
</dbReference>